<evidence type="ECO:0000256" key="1">
    <source>
        <dbReference type="ARBA" id="ARBA00022801"/>
    </source>
</evidence>
<dbReference type="OrthoDB" id="7066556at2"/>
<evidence type="ECO:0000256" key="3">
    <source>
        <dbReference type="PIRSR" id="PIRSR603564-2"/>
    </source>
</evidence>
<dbReference type="GO" id="GO:0019177">
    <property type="term" value="F:dihydroneopterin triphosphate pyrophosphohydrolase activity"/>
    <property type="evidence" value="ECO:0007669"/>
    <property type="project" value="InterPro"/>
</dbReference>
<dbReference type="PROSITE" id="PS00893">
    <property type="entry name" value="NUDIX_BOX"/>
    <property type="match status" value="1"/>
</dbReference>
<dbReference type="Pfam" id="PF00293">
    <property type="entry name" value="NUDIX"/>
    <property type="match status" value="1"/>
</dbReference>
<feature type="binding site" evidence="2">
    <location>
        <begin position="79"/>
        <end position="82"/>
    </location>
    <ligand>
        <name>substrate</name>
    </ligand>
</feature>
<dbReference type="InterPro" id="IPR015797">
    <property type="entry name" value="NUDIX_hydrolase-like_dom_sf"/>
</dbReference>
<dbReference type="PRINTS" id="PR01404">
    <property type="entry name" value="NPPPHYDRLASE"/>
</dbReference>
<evidence type="ECO:0000256" key="2">
    <source>
        <dbReference type="PIRSR" id="PIRSR603564-1"/>
    </source>
</evidence>
<evidence type="ECO:0000313" key="5">
    <source>
        <dbReference type="EMBL" id="OTQ49935.1"/>
    </source>
</evidence>
<dbReference type="GO" id="GO:0006167">
    <property type="term" value="P:AMP biosynthetic process"/>
    <property type="evidence" value="ECO:0007669"/>
    <property type="project" value="TreeGrafter"/>
</dbReference>
<feature type="binding site" evidence="2">
    <location>
        <position position="5"/>
    </location>
    <ligand>
        <name>substrate</name>
    </ligand>
</feature>
<dbReference type="InterPro" id="IPR003564">
    <property type="entry name" value="DHNTPase"/>
</dbReference>
<dbReference type="PANTHER" id="PTHR21340:SF0">
    <property type="entry name" value="BIS(5'-NUCLEOSYL)-TETRAPHOSPHATASE [ASYMMETRICAL]"/>
    <property type="match status" value="1"/>
</dbReference>
<organism evidence="5 6">
    <name type="scientific">Gilliamella apis</name>
    <dbReference type="NCBI Taxonomy" id="1970738"/>
    <lineage>
        <taxon>Bacteria</taxon>
        <taxon>Pseudomonadati</taxon>
        <taxon>Pseudomonadota</taxon>
        <taxon>Gammaproteobacteria</taxon>
        <taxon>Orbales</taxon>
        <taxon>Orbaceae</taxon>
        <taxon>Gilliamella</taxon>
    </lineage>
</organism>
<feature type="binding site" evidence="3">
    <location>
        <position position="58"/>
    </location>
    <ligand>
        <name>Mg(2+)</name>
        <dbReference type="ChEBI" id="CHEBI:18420"/>
    </ligand>
</feature>
<dbReference type="InterPro" id="IPR051325">
    <property type="entry name" value="Nudix_hydrolase_domain"/>
</dbReference>
<proteinExistence type="predicted"/>
<dbReference type="NCBIfam" id="NF006961">
    <property type="entry name" value="PRK09438.1"/>
    <property type="match status" value="1"/>
</dbReference>
<dbReference type="PANTHER" id="PTHR21340">
    <property type="entry name" value="DIADENOSINE 5,5-P1,P4-TETRAPHOSPHATE PYROPHOSPHOHYDROLASE MUTT"/>
    <property type="match status" value="1"/>
</dbReference>
<name>A0A242NUU8_9GAMM</name>
<sequence>MQKYKNPESVLVVIYCKSTQRVLMLQRKDDPNFWQSVTGSLEKNELPRDTAIREVFEETGIDINGKNLKLIDAQHVIEFEIFPQFRYRYAPEVKINKEHWFYLPLCYEVTPVLTEHLSYQWLTINSAANLTVSPNNGEAIGKIGSIEKINLRDQK</sequence>
<gene>
    <name evidence="5" type="ORF">B6D06_05460</name>
</gene>
<dbReference type="SUPFAM" id="SSF55811">
    <property type="entry name" value="Nudix"/>
    <property type="match status" value="1"/>
</dbReference>
<protein>
    <submittedName>
        <fullName evidence="5">Dihydroneopterin triphosphate diphosphatase</fullName>
    </submittedName>
</protein>
<feature type="binding site" evidence="3">
    <location>
        <position position="54"/>
    </location>
    <ligand>
        <name>Mg(2+)</name>
        <dbReference type="ChEBI" id="CHEBI:18420"/>
    </ligand>
</feature>
<dbReference type="RefSeq" id="WP_086320436.1">
    <property type="nucleotide sequence ID" value="NZ_NASK01000091.1"/>
</dbReference>
<dbReference type="GO" id="GO:0006754">
    <property type="term" value="P:ATP biosynthetic process"/>
    <property type="evidence" value="ECO:0007669"/>
    <property type="project" value="TreeGrafter"/>
</dbReference>
<feature type="domain" description="Nudix hydrolase" evidence="4">
    <location>
        <begin position="5"/>
        <end position="144"/>
    </location>
</feature>
<comment type="cofactor">
    <cofactor evidence="3">
        <name>Mg(2+)</name>
        <dbReference type="ChEBI" id="CHEBI:18420"/>
    </cofactor>
    <text evidence="3">Binds 1 Mg(2+) ion per subunit.</text>
</comment>
<dbReference type="InterPro" id="IPR000086">
    <property type="entry name" value="NUDIX_hydrolase_dom"/>
</dbReference>
<accession>A0A242NUU8</accession>
<dbReference type="PROSITE" id="PS51462">
    <property type="entry name" value="NUDIX"/>
    <property type="match status" value="1"/>
</dbReference>
<dbReference type="GO" id="GO:0046656">
    <property type="term" value="P:folic acid biosynthetic process"/>
    <property type="evidence" value="ECO:0007669"/>
    <property type="project" value="InterPro"/>
</dbReference>
<feature type="binding site" evidence="2">
    <location>
        <position position="133"/>
    </location>
    <ligand>
        <name>substrate</name>
    </ligand>
</feature>
<dbReference type="AlphaFoldDB" id="A0A242NUU8"/>
<keyword evidence="3" id="KW-0460">Magnesium</keyword>
<dbReference type="GO" id="GO:0008828">
    <property type="term" value="F:dATP diphosphatase activity"/>
    <property type="evidence" value="ECO:0007669"/>
    <property type="project" value="InterPro"/>
</dbReference>
<dbReference type="GO" id="GO:0004081">
    <property type="term" value="F:bis(5'-nucleosyl)-tetraphosphatase (asymmetrical) activity"/>
    <property type="evidence" value="ECO:0007669"/>
    <property type="project" value="TreeGrafter"/>
</dbReference>
<dbReference type="Gene3D" id="3.90.79.10">
    <property type="entry name" value="Nucleoside Triphosphate Pyrophosphohydrolase"/>
    <property type="match status" value="1"/>
</dbReference>
<keyword evidence="1" id="KW-0378">Hydrolase</keyword>
<feature type="binding site" evidence="2">
    <location>
        <position position="38"/>
    </location>
    <ligand>
        <name>substrate</name>
    </ligand>
</feature>
<keyword evidence="3" id="KW-0479">Metal-binding</keyword>
<dbReference type="GO" id="GO:0046872">
    <property type="term" value="F:metal ion binding"/>
    <property type="evidence" value="ECO:0007669"/>
    <property type="project" value="UniProtKB-KW"/>
</dbReference>
<evidence type="ECO:0000259" key="4">
    <source>
        <dbReference type="PROSITE" id="PS51462"/>
    </source>
</evidence>
<dbReference type="InterPro" id="IPR020084">
    <property type="entry name" value="NUDIX_hydrolase_CS"/>
</dbReference>
<dbReference type="EMBL" id="NASK01000091">
    <property type="protein sequence ID" value="OTQ49935.1"/>
    <property type="molecule type" value="Genomic_DNA"/>
</dbReference>
<dbReference type="CDD" id="cd04664">
    <property type="entry name" value="NUDIX_DHNTPase_like"/>
    <property type="match status" value="1"/>
</dbReference>
<evidence type="ECO:0000313" key="6">
    <source>
        <dbReference type="Proteomes" id="UP000194968"/>
    </source>
</evidence>
<reference evidence="5 6" key="1">
    <citation type="submission" date="2017-03" db="EMBL/GenBank/DDBJ databases">
        <title>Comparative genomics of honeybee gut symbionts reveal geographically distinct and subgroup specific antibiotic resistance.</title>
        <authorList>
            <person name="Ludvigsen J."/>
            <person name="Porcellato D."/>
            <person name="Labee-Lund T.M."/>
            <person name="Amdam G.V."/>
            <person name="Rudi K."/>
        </authorList>
    </citation>
    <scope>NUCLEOTIDE SEQUENCE [LARGE SCALE GENOMIC DNA]</scope>
    <source>
        <strain evidence="5 6">A-4-12</strain>
    </source>
</reference>
<comment type="caution">
    <text evidence="5">The sequence shown here is derived from an EMBL/GenBank/DDBJ whole genome shotgun (WGS) entry which is preliminary data.</text>
</comment>
<feature type="binding site" evidence="2">
    <location>
        <position position="27"/>
    </location>
    <ligand>
        <name>substrate</name>
    </ligand>
</feature>
<dbReference type="Proteomes" id="UP000194968">
    <property type="component" value="Unassembled WGS sequence"/>
</dbReference>
<feature type="binding site" evidence="3">
    <location>
        <position position="115"/>
    </location>
    <ligand>
        <name>Mg(2+)</name>
        <dbReference type="ChEBI" id="CHEBI:18420"/>
    </ligand>
</feature>